<keyword evidence="4 6" id="KW-1133">Transmembrane helix</keyword>
<feature type="transmembrane region" description="Helical" evidence="6">
    <location>
        <begin position="186"/>
        <end position="207"/>
    </location>
</feature>
<evidence type="ECO:0000256" key="4">
    <source>
        <dbReference type="ARBA" id="ARBA00022989"/>
    </source>
</evidence>
<evidence type="ECO:0000313" key="8">
    <source>
        <dbReference type="Proteomes" id="UP001519288"/>
    </source>
</evidence>
<feature type="transmembrane region" description="Helical" evidence="6">
    <location>
        <begin position="363"/>
        <end position="386"/>
    </location>
</feature>
<name>A0ABS4JK26_9BACL</name>
<dbReference type="EMBL" id="JAGGLD010000006">
    <property type="protein sequence ID" value="MBP2002063.1"/>
    <property type="molecule type" value="Genomic_DNA"/>
</dbReference>
<feature type="transmembrane region" description="Helical" evidence="6">
    <location>
        <begin position="88"/>
        <end position="108"/>
    </location>
</feature>
<feature type="transmembrane region" description="Helical" evidence="6">
    <location>
        <begin position="328"/>
        <end position="351"/>
    </location>
</feature>
<dbReference type="InterPro" id="IPR024923">
    <property type="entry name" value="PG_synth_SpoVB"/>
</dbReference>
<keyword evidence="2" id="KW-1003">Cell membrane</keyword>
<proteinExistence type="predicted"/>
<gene>
    <name evidence="7" type="ORF">J2Z69_003120</name>
</gene>
<evidence type="ECO:0000313" key="7">
    <source>
        <dbReference type="EMBL" id="MBP2002063.1"/>
    </source>
</evidence>
<evidence type="ECO:0000256" key="3">
    <source>
        <dbReference type="ARBA" id="ARBA00022692"/>
    </source>
</evidence>
<dbReference type="Pfam" id="PF01943">
    <property type="entry name" value="Polysacc_synt"/>
    <property type="match status" value="1"/>
</dbReference>
<feature type="transmembrane region" description="Helical" evidence="6">
    <location>
        <begin position="487"/>
        <end position="514"/>
    </location>
</feature>
<dbReference type="InterPro" id="IPR050833">
    <property type="entry name" value="Poly_Biosynth_Transport"/>
</dbReference>
<feature type="transmembrane region" description="Helical" evidence="6">
    <location>
        <begin position="418"/>
        <end position="437"/>
    </location>
</feature>
<feature type="transmembrane region" description="Helical" evidence="6">
    <location>
        <begin position="49"/>
        <end position="67"/>
    </location>
</feature>
<feature type="transmembrane region" description="Helical" evidence="6">
    <location>
        <begin position="297"/>
        <end position="316"/>
    </location>
</feature>
<dbReference type="PIRSF" id="PIRSF038958">
    <property type="entry name" value="PG_synth_SpoVB"/>
    <property type="match status" value="1"/>
</dbReference>
<reference evidence="7 8" key="1">
    <citation type="submission" date="2021-03" db="EMBL/GenBank/DDBJ databases">
        <title>Genomic Encyclopedia of Type Strains, Phase IV (KMG-IV): sequencing the most valuable type-strain genomes for metagenomic binning, comparative biology and taxonomic classification.</title>
        <authorList>
            <person name="Goeker M."/>
        </authorList>
    </citation>
    <scope>NUCLEOTIDE SEQUENCE [LARGE SCALE GENOMIC DNA]</scope>
    <source>
        <strain evidence="7 8">DSM 26806</strain>
    </source>
</reference>
<comment type="caution">
    <text evidence="7">The sequence shown here is derived from an EMBL/GenBank/DDBJ whole genome shotgun (WGS) entry which is preliminary data.</text>
</comment>
<keyword evidence="3 6" id="KW-0812">Transmembrane</keyword>
<evidence type="ECO:0000256" key="1">
    <source>
        <dbReference type="ARBA" id="ARBA00004651"/>
    </source>
</evidence>
<dbReference type="RefSeq" id="WP_209864482.1">
    <property type="nucleotide sequence ID" value="NZ_JAGGLD010000006.1"/>
</dbReference>
<feature type="transmembrane region" description="Helical" evidence="6">
    <location>
        <begin position="120"/>
        <end position="140"/>
    </location>
</feature>
<dbReference type="CDD" id="cd13124">
    <property type="entry name" value="MATE_SpoVB_like"/>
    <property type="match status" value="1"/>
</dbReference>
<dbReference type="PANTHER" id="PTHR30250:SF21">
    <property type="entry name" value="LIPID II FLIPPASE MURJ"/>
    <property type="match status" value="1"/>
</dbReference>
<feature type="transmembrane region" description="Helical" evidence="6">
    <location>
        <begin position="161"/>
        <end position="180"/>
    </location>
</feature>
<sequence length="546" mass="58738">MSKQESFIKGTIILAAAALVARVLGLVQRVPLEHILGSVGNASYTIANTTYLLLLTVATAGIPSTLSKMVSERYALQRPSEAKRVYHAALIFAVVIGVIMTVLLYVLAPAYANYSKEPEAAGAIRAVAPALLLFPAIAMMRGYFQGRGMMAANGISQIMEQILRVITGVGLAFVLLHAGYADQEIAAGASFGGVLGSVGAFIIMLYYSMKLKRDDRKLQLEDLAIGNEPLPMGRIYMDIFKLSIPIVLSSLAVPAVYAIDSTLVKPLLISQIGNDLATHTLGILGSRAQSIAGIPPILSIALSASLLPVIAAAFARNDRPHMERQITLAMRVSILTGMPIVIILCSAAYSLNAMIFSTRDGSGIIALLTLGTIFQITMSTSSSILIGMNKVKVSMFNVIIGIAVKLVGSFALAPFFGVYGIIVSTGLCFLVITLLNLRKVKIMVPFSILKGRWAGFLITIALLYGAGYSLNQLGVWIVDHTSWYPRVIFFLICCVVGLVIMALYPVMLVILRVVRKDELASYPRVLQKVLRPLMRLQRGTDATSGL</sequence>
<keyword evidence="8" id="KW-1185">Reference proteome</keyword>
<dbReference type="PANTHER" id="PTHR30250">
    <property type="entry name" value="PST FAMILY PREDICTED COLANIC ACID TRANSPORTER"/>
    <property type="match status" value="1"/>
</dbReference>
<evidence type="ECO:0000256" key="6">
    <source>
        <dbReference type="SAM" id="Phobius"/>
    </source>
</evidence>
<feature type="transmembrane region" description="Helical" evidence="6">
    <location>
        <begin position="393"/>
        <end position="412"/>
    </location>
</feature>
<feature type="transmembrane region" description="Helical" evidence="6">
    <location>
        <begin position="449"/>
        <end position="467"/>
    </location>
</feature>
<dbReference type="Proteomes" id="UP001519288">
    <property type="component" value="Unassembled WGS sequence"/>
</dbReference>
<evidence type="ECO:0000256" key="2">
    <source>
        <dbReference type="ARBA" id="ARBA00022475"/>
    </source>
</evidence>
<organism evidence="7 8">
    <name type="scientific">Paenibacillus shirakamiensis</name>
    <dbReference type="NCBI Taxonomy" id="1265935"/>
    <lineage>
        <taxon>Bacteria</taxon>
        <taxon>Bacillati</taxon>
        <taxon>Bacillota</taxon>
        <taxon>Bacilli</taxon>
        <taxon>Bacillales</taxon>
        <taxon>Paenibacillaceae</taxon>
        <taxon>Paenibacillus</taxon>
    </lineage>
</organism>
<keyword evidence="5 6" id="KW-0472">Membrane</keyword>
<evidence type="ECO:0000256" key="5">
    <source>
        <dbReference type="ARBA" id="ARBA00023136"/>
    </source>
</evidence>
<accession>A0ABS4JK26</accession>
<dbReference type="InterPro" id="IPR002797">
    <property type="entry name" value="Polysacc_synth"/>
</dbReference>
<comment type="subcellular location">
    <subcellularLocation>
        <location evidence="1">Cell membrane</location>
        <topology evidence="1">Multi-pass membrane protein</topology>
    </subcellularLocation>
</comment>
<protein>
    <submittedName>
        <fullName evidence="7">Stage V sporulation protein B</fullName>
    </submittedName>
</protein>
<feature type="transmembrane region" description="Helical" evidence="6">
    <location>
        <begin position="239"/>
        <end position="259"/>
    </location>
</feature>